<keyword evidence="6 7" id="KW-0539">Nucleus</keyword>
<dbReference type="KEGG" id="yli:2907647"/>
<dbReference type="Proteomes" id="UP000256601">
    <property type="component" value="Unassembled WGS sequence"/>
</dbReference>
<dbReference type="Pfam" id="PF07544">
    <property type="entry name" value="Med9"/>
    <property type="match status" value="1"/>
</dbReference>
<reference evidence="10 12" key="2">
    <citation type="submission" date="2018-07" db="EMBL/GenBank/DDBJ databases">
        <title>Draft Genome Assemblies for Five Robust Yarrowia lipolytica Strains Exhibiting High Lipid Production and Pentose Sugar Utilization and Sugar Alcohol Secretion from Undetoxified Lignocellulosic Biomass Hydrolysates.</title>
        <authorList>
            <consortium name="DOE Joint Genome Institute"/>
            <person name="Walker C."/>
            <person name="Ryu S."/>
            <person name="Na H."/>
            <person name="Zane M."/>
            <person name="LaButti K."/>
            <person name="Lipzen A."/>
            <person name="Haridas S."/>
            <person name="Barry K."/>
            <person name="Grigoriev I.V."/>
            <person name="Quarterman J."/>
            <person name="Slininger P."/>
            <person name="Dien B."/>
            <person name="Trinh C.T."/>
        </authorList>
    </citation>
    <scope>NUCLEOTIDE SEQUENCE [LARGE SCALE GENOMIC DNA]</scope>
    <source>
        <strain evidence="10 12">YB392</strain>
    </source>
</reference>
<feature type="compositionally biased region" description="Low complexity" evidence="8">
    <location>
        <begin position="133"/>
        <end position="143"/>
    </location>
</feature>
<dbReference type="VEuPathDB" id="FungiDB:YALI1_F38859g"/>
<dbReference type="GO" id="GO:0003712">
    <property type="term" value="F:transcription coregulator activity"/>
    <property type="evidence" value="ECO:0007669"/>
    <property type="project" value="InterPro"/>
</dbReference>
<evidence type="ECO:0000256" key="6">
    <source>
        <dbReference type="ARBA" id="ARBA00023242"/>
    </source>
</evidence>
<evidence type="ECO:0000313" key="12">
    <source>
        <dbReference type="Proteomes" id="UP000256601"/>
    </source>
</evidence>
<comment type="similarity">
    <text evidence="2 7">Belongs to the Mediator complex subunit 9 family.</text>
</comment>
<dbReference type="GO" id="GO:0006357">
    <property type="term" value="P:regulation of transcription by RNA polymerase II"/>
    <property type="evidence" value="ECO:0007669"/>
    <property type="project" value="InterPro"/>
</dbReference>
<dbReference type="GeneID" id="2907647"/>
<evidence type="ECO:0000313" key="9">
    <source>
        <dbReference type="EMBL" id="AOW07944.1"/>
    </source>
</evidence>
<keyword evidence="4 7" id="KW-0010">Activator</keyword>
<name>A0A1D8NQP4_YARLL</name>
<evidence type="ECO:0000256" key="8">
    <source>
        <dbReference type="SAM" id="MobiDB-lite"/>
    </source>
</evidence>
<comment type="function">
    <text evidence="7">Component of the Mediator complex, a coactivator involved in the regulated transcription of nearly all RNA polymerase II-dependent genes. Mediator functions as a bridge to convey information from gene-specific regulatory proteins to the basal RNA polymerase II transcription machinery. Mediator is recruited to promoters by direct interactions with regulatory proteins and serves as a scaffold for the assembly of a functional preinitiation complex with RNA polymerase II and the general transcription factors.</text>
</comment>
<comment type="subunit">
    <text evidence="7">Component of the Mediator complex.</text>
</comment>
<protein>
    <recommendedName>
        <fullName evidence="7">Mediator of RNA polymerase II transcription subunit 9</fullName>
    </recommendedName>
    <alternativeName>
        <fullName evidence="7">Mediator complex subunit 9</fullName>
    </alternativeName>
</protein>
<evidence type="ECO:0000313" key="10">
    <source>
        <dbReference type="EMBL" id="RDW23926.1"/>
    </source>
</evidence>
<organism evidence="9 11">
    <name type="scientific">Yarrowia lipolytica</name>
    <name type="common">Candida lipolytica</name>
    <dbReference type="NCBI Taxonomy" id="4952"/>
    <lineage>
        <taxon>Eukaryota</taxon>
        <taxon>Fungi</taxon>
        <taxon>Dikarya</taxon>
        <taxon>Ascomycota</taxon>
        <taxon>Saccharomycotina</taxon>
        <taxon>Dipodascomycetes</taxon>
        <taxon>Dipodascales</taxon>
        <taxon>Dipodascales incertae sedis</taxon>
        <taxon>Yarrowia</taxon>
    </lineage>
</organism>
<evidence type="ECO:0000256" key="3">
    <source>
        <dbReference type="ARBA" id="ARBA00023015"/>
    </source>
</evidence>
<comment type="subcellular location">
    <subcellularLocation>
        <location evidence="1 7">Nucleus</location>
    </subcellularLocation>
</comment>
<evidence type="ECO:0000256" key="1">
    <source>
        <dbReference type="ARBA" id="ARBA00004123"/>
    </source>
</evidence>
<sequence length="164" mass="17472">MSTPATGLSTGDTTHTATASATSQTPLEVLQQIDFMPHVQALVSKIVNGQISVKDADNESGAVKVRIAKAKAALAEMDGLDETIHSRQAKIVSLDQQIQKKLELLKSFKQMAEAEGFDLSEQEPTEAKKEDSATTTATTTAEAPLASSKTEVPENAIEEDVEMS</sequence>
<feature type="compositionally biased region" description="Acidic residues" evidence="8">
    <location>
        <begin position="115"/>
        <end position="124"/>
    </location>
</feature>
<evidence type="ECO:0000313" key="11">
    <source>
        <dbReference type="Proteomes" id="UP000182444"/>
    </source>
</evidence>
<keyword evidence="5 7" id="KW-0804">Transcription</keyword>
<dbReference type="EMBL" id="CP017558">
    <property type="protein sequence ID" value="AOW07944.1"/>
    <property type="molecule type" value="Genomic_DNA"/>
</dbReference>
<evidence type="ECO:0000256" key="4">
    <source>
        <dbReference type="ARBA" id="ARBA00023159"/>
    </source>
</evidence>
<reference evidence="9 11" key="1">
    <citation type="journal article" date="2016" name="PLoS ONE">
        <title>Sequence Assembly of Yarrowia lipolytica Strain W29/CLIB89 Shows Transposable Element Diversity.</title>
        <authorList>
            <person name="Magnan C."/>
            <person name="Yu J."/>
            <person name="Chang I."/>
            <person name="Jahn E."/>
            <person name="Kanomata Y."/>
            <person name="Wu J."/>
            <person name="Zeller M."/>
            <person name="Oakes M."/>
            <person name="Baldi P."/>
            <person name="Sandmeyer S."/>
        </authorList>
    </citation>
    <scope>NUCLEOTIDE SEQUENCE [LARGE SCALE GENOMIC DNA]</scope>
    <source>
        <strain evidence="9">CLIB89</strain>
        <strain evidence="11">CLIB89(W29)</strain>
    </source>
</reference>
<dbReference type="GO" id="GO:0016592">
    <property type="term" value="C:mediator complex"/>
    <property type="evidence" value="ECO:0007669"/>
    <property type="project" value="InterPro"/>
</dbReference>
<feature type="region of interest" description="Disordered" evidence="8">
    <location>
        <begin position="115"/>
        <end position="164"/>
    </location>
</feature>
<evidence type="ECO:0000256" key="2">
    <source>
        <dbReference type="ARBA" id="ARBA00008089"/>
    </source>
</evidence>
<gene>
    <name evidence="7" type="primary">MED9</name>
    <name evidence="10" type="ORF">B0I71DRAFT_7674</name>
    <name evidence="9" type="ORF">YALI1_F38859g</name>
</gene>
<dbReference type="AlphaFoldDB" id="A0A1D8NQP4"/>
<feature type="region of interest" description="Disordered" evidence="8">
    <location>
        <begin position="1"/>
        <end position="21"/>
    </location>
</feature>
<dbReference type="OrthoDB" id="4092914at2759"/>
<dbReference type="EMBL" id="KZ859057">
    <property type="protein sequence ID" value="RDW23926.1"/>
    <property type="molecule type" value="Genomic_DNA"/>
</dbReference>
<dbReference type="VEuPathDB" id="FungiDB:YALI0_F31163g"/>
<keyword evidence="3 7" id="KW-0805">Transcription regulation</keyword>
<dbReference type="Proteomes" id="UP000182444">
    <property type="component" value="Chromosome 1F"/>
</dbReference>
<proteinExistence type="inferred from homology"/>
<dbReference type="InterPro" id="IPR011425">
    <property type="entry name" value="Med9"/>
</dbReference>
<evidence type="ECO:0000256" key="7">
    <source>
        <dbReference type="RuleBase" id="RU364145"/>
    </source>
</evidence>
<dbReference type="RefSeq" id="XP_506083.2">
    <property type="nucleotide sequence ID" value="XM_506083.2"/>
</dbReference>
<evidence type="ECO:0000256" key="5">
    <source>
        <dbReference type="ARBA" id="ARBA00023163"/>
    </source>
</evidence>
<accession>A0A1D8NQP4</accession>